<dbReference type="PANTHER" id="PTHR34109:SF1">
    <property type="entry name" value="VOC DOMAIN-CONTAINING PROTEIN"/>
    <property type="match status" value="1"/>
</dbReference>
<feature type="domain" description="VOC" evidence="1">
    <location>
        <begin position="7"/>
        <end position="123"/>
    </location>
</feature>
<dbReference type="Proteomes" id="UP000595460">
    <property type="component" value="Chromosome"/>
</dbReference>
<keyword evidence="3" id="KW-1185">Reference proteome</keyword>
<dbReference type="Pfam" id="PF00903">
    <property type="entry name" value="Glyoxalase"/>
    <property type="match status" value="1"/>
</dbReference>
<dbReference type="PANTHER" id="PTHR34109">
    <property type="entry name" value="BNAUNNG04460D PROTEIN-RELATED"/>
    <property type="match status" value="1"/>
</dbReference>
<dbReference type="CDD" id="cd07246">
    <property type="entry name" value="VOC_like"/>
    <property type="match status" value="1"/>
</dbReference>
<dbReference type="RefSeq" id="WP_201657909.1">
    <property type="nucleotide sequence ID" value="NZ_CP068047.1"/>
</dbReference>
<gene>
    <name evidence="2" type="ORF">JI749_01635</name>
</gene>
<protein>
    <submittedName>
        <fullName evidence="2">VOC family protein</fullName>
    </submittedName>
</protein>
<organism evidence="2 3">
    <name type="scientific">Devosia oryziradicis</name>
    <dbReference type="NCBI Taxonomy" id="2801335"/>
    <lineage>
        <taxon>Bacteria</taxon>
        <taxon>Pseudomonadati</taxon>
        <taxon>Pseudomonadota</taxon>
        <taxon>Alphaproteobacteria</taxon>
        <taxon>Hyphomicrobiales</taxon>
        <taxon>Devosiaceae</taxon>
        <taxon>Devosia</taxon>
    </lineage>
</organism>
<dbReference type="InterPro" id="IPR037523">
    <property type="entry name" value="VOC_core"/>
</dbReference>
<accession>A0ABX7BWQ9</accession>
<dbReference type="EMBL" id="CP068047">
    <property type="protein sequence ID" value="QQR36368.1"/>
    <property type="molecule type" value="Genomic_DNA"/>
</dbReference>
<proteinExistence type="predicted"/>
<sequence>MNAVPNGYTTITPWIIGQNTAGLMDFLARAFGAEDLGRMEVGGRIGHAEMRIGSGVVMMFDAPEGWAPTPAFIRLFMPDAQSAFDAAVRAGAEVVTEPTMLAFGDKVGRVRDPFGNIWWLQQRVEDVSQDEMMRRWSDPQWTRAMDYLQTSLAQSGPKRPDDPR</sequence>
<evidence type="ECO:0000313" key="2">
    <source>
        <dbReference type="EMBL" id="QQR36368.1"/>
    </source>
</evidence>
<dbReference type="InterPro" id="IPR029068">
    <property type="entry name" value="Glyas_Bleomycin-R_OHBP_Dase"/>
</dbReference>
<reference evidence="2 3" key="1">
    <citation type="submission" date="2021-01" db="EMBL/GenBank/DDBJ databases">
        <title>Genome seq and assembly of Devosia sp. G19.</title>
        <authorList>
            <person name="Chhetri G."/>
        </authorList>
    </citation>
    <scope>NUCLEOTIDE SEQUENCE [LARGE SCALE GENOMIC DNA]</scope>
    <source>
        <strain evidence="2 3">G19</strain>
    </source>
</reference>
<dbReference type="Gene3D" id="3.30.720.120">
    <property type="match status" value="1"/>
</dbReference>
<evidence type="ECO:0000259" key="1">
    <source>
        <dbReference type="PROSITE" id="PS51819"/>
    </source>
</evidence>
<dbReference type="SUPFAM" id="SSF54593">
    <property type="entry name" value="Glyoxalase/Bleomycin resistance protein/Dihydroxybiphenyl dioxygenase"/>
    <property type="match status" value="1"/>
</dbReference>
<dbReference type="InterPro" id="IPR004360">
    <property type="entry name" value="Glyas_Fos-R_dOase_dom"/>
</dbReference>
<dbReference type="Gene3D" id="3.30.720.110">
    <property type="match status" value="1"/>
</dbReference>
<evidence type="ECO:0000313" key="3">
    <source>
        <dbReference type="Proteomes" id="UP000595460"/>
    </source>
</evidence>
<name>A0ABX7BWQ9_9HYPH</name>
<dbReference type="PROSITE" id="PS51819">
    <property type="entry name" value="VOC"/>
    <property type="match status" value="1"/>
</dbReference>